<dbReference type="AlphaFoldDB" id="M0HUP1"/>
<name>M0HUP1_9EURY</name>
<proteinExistence type="predicted"/>
<evidence type="ECO:0000313" key="2">
    <source>
        <dbReference type="Proteomes" id="UP000011508"/>
    </source>
</evidence>
<accession>M0HUP1</accession>
<gene>
    <name evidence="1" type="ORF">C441_19137</name>
</gene>
<reference evidence="1 2" key="1">
    <citation type="journal article" date="2014" name="PLoS Genet.">
        <title>Phylogenetically driven sequencing of extremely halophilic archaea reveals strategies for static and dynamic osmo-response.</title>
        <authorList>
            <person name="Becker E.A."/>
            <person name="Seitzer P.M."/>
            <person name="Tritt A."/>
            <person name="Larsen D."/>
            <person name="Krusor M."/>
            <person name="Yao A.I."/>
            <person name="Wu D."/>
            <person name="Madern D."/>
            <person name="Eisen J.A."/>
            <person name="Darling A.E."/>
            <person name="Facciotti M.T."/>
        </authorList>
    </citation>
    <scope>NUCLEOTIDE SEQUENCE [LARGE SCALE GENOMIC DNA]</scope>
    <source>
        <strain evidence="1 2">ATCC BAA-897</strain>
    </source>
</reference>
<organism evidence="1 2">
    <name type="scientific">Haloferax sulfurifontis ATCC BAA-897</name>
    <dbReference type="NCBI Taxonomy" id="662480"/>
    <lineage>
        <taxon>Archaea</taxon>
        <taxon>Methanobacteriati</taxon>
        <taxon>Methanobacteriota</taxon>
        <taxon>Stenosarchaea group</taxon>
        <taxon>Halobacteria</taxon>
        <taxon>Halobacteriales</taxon>
        <taxon>Haloferacaceae</taxon>
        <taxon>Haloferax</taxon>
    </lineage>
</organism>
<evidence type="ECO:0000313" key="1">
    <source>
        <dbReference type="EMBL" id="ELZ88335.1"/>
    </source>
</evidence>
<dbReference type="Proteomes" id="UP000011508">
    <property type="component" value="Unassembled WGS sequence"/>
</dbReference>
<keyword evidence="2" id="KW-1185">Reference proteome</keyword>
<sequence length="85" mass="9182">MDVRRDAALLGLGAPEELTGLVTDRIGELQRTRQPTHFAQDVGEIPFHFRLPAAPSLLTAHPCEAPSLLPGDLVPLRVGTATDFQ</sequence>
<protein>
    <submittedName>
        <fullName evidence="1">Uncharacterized protein</fullName>
    </submittedName>
</protein>
<dbReference type="EMBL" id="AOLM01000029">
    <property type="protein sequence ID" value="ELZ88335.1"/>
    <property type="molecule type" value="Genomic_DNA"/>
</dbReference>
<comment type="caution">
    <text evidence="1">The sequence shown here is derived from an EMBL/GenBank/DDBJ whole genome shotgun (WGS) entry which is preliminary data.</text>
</comment>